<dbReference type="Proteomes" id="UP000824596">
    <property type="component" value="Unassembled WGS sequence"/>
</dbReference>
<keyword evidence="9" id="KW-1185">Reference proteome</keyword>
<comment type="caution">
    <text evidence="8">The sequence shown here is derived from an EMBL/GenBank/DDBJ whole genome shotgun (WGS) entry which is preliminary data.</text>
</comment>
<dbReference type="GO" id="GO:0016020">
    <property type="term" value="C:membrane"/>
    <property type="evidence" value="ECO:0007669"/>
    <property type="project" value="UniProtKB-SubCell"/>
</dbReference>
<dbReference type="PANTHER" id="PTHR33048:SF47">
    <property type="entry name" value="INTEGRAL MEMBRANE PROTEIN-RELATED"/>
    <property type="match status" value="1"/>
</dbReference>
<dbReference type="GeneID" id="68360830"/>
<dbReference type="InterPro" id="IPR052337">
    <property type="entry name" value="SAT4-like"/>
</dbReference>
<organism evidence="8 9">
    <name type="scientific">Hirsutella rhossiliensis</name>
    <dbReference type="NCBI Taxonomy" id="111463"/>
    <lineage>
        <taxon>Eukaryota</taxon>
        <taxon>Fungi</taxon>
        <taxon>Dikarya</taxon>
        <taxon>Ascomycota</taxon>
        <taxon>Pezizomycotina</taxon>
        <taxon>Sordariomycetes</taxon>
        <taxon>Hypocreomycetidae</taxon>
        <taxon>Hypocreales</taxon>
        <taxon>Ophiocordycipitaceae</taxon>
        <taxon>Hirsutella</taxon>
    </lineage>
</organism>
<dbReference type="InterPro" id="IPR049326">
    <property type="entry name" value="Rhodopsin_dom_fungi"/>
</dbReference>
<feature type="transmembrane region" description="Helical" evidence="6">
    <location>
        <begin position="6"/>
        <end position="26"/>
    </location>
</feature>
<evidence type="ECO:0000313" key="8">
    <source>
        <dbReference type="EMBL" id="KAH0957153.1"/>
    </source>
</evidence>
<evidence type="ECO:0000256" key="2">
    <source>
        <dbReference type="ARBA" id="ARBA00022692"/>
    </source>
</evidence>
<comment type="subcellular location">
    <subcellularLocation>
        <location evidence="1">Membrane</location>
        <topology evidence="1">Multi-pass membrane protein</topology>
    </subcellularLocation>
</comment>
<sequence length="346" mass="38557">MLEENQDLLGIISIIIVTALASLVVLGRLLSRKFLTKRFGLGLDDGIVLASLTTFIPFAALIIHLILQGAGRPPTFVAFVMTDETFDRNQIIDCIAHLVYSTTLLLCRLSGLAFYYRICALHKEFLVALRIILAIMSMGYLVQIFIIVFHCKPVTLVWKPVEEEDTQTYRCLTFMEVYGTISGISLASDFLLFGVPLAMLKILDMPRRRKIQLACILLPGIANSVIALSSARVALVVIYDRGRLDEEYDYSLLRLYIIEVSEIGATVITLSIPGVKPMVDKFILRKDVNPELRGSKRSFSRRSNISGTSTLGGLSRISVQAGDVKQECIHVTVDVHVEDEQMMLAE</sequence>
<dbReference type="Pfam" id="PF20684">
    <property type="entry name" value="Fung_rhodopsin"/>
    <property type="match status" value="1"/>
</dbReference>
<dbReference type="RefSeq" id="XP_044714667.1">
    <property type="nucleotide sequence ID" value="XM_044870172.1"/>
</dbReference>
<comment type="similarity">
    <text evidence="5">Belongs to the SAT4 family.</text>
</comment>
<gene>
    <name evidence="8" type="ORF">HRG_11702</name>
</gene>
<keyword evidence="4 6" id="KW-0472">Membrane</keyword>
<dbReference type="AlphaFoldDB" id="A0A9P8SC18"/>
<dbReference type="PANTHER" id="PTHR33048">
    <property type="entry name" value="PTH11-LIKE INTEGRAL MEMBRANE PROTEIN (AFU_ORTHOLOGUE AFUA_5G11245)"/>
    <property type="match status" value="1"/>
</dbReference>
<feature type="transmembrane region" description="Helical" evidence="6">
    <location>
        <begin position="47"/>
        <end position="70"/>
    </location>
</feature>
<feature type="domain" description="Rhodopsin" evidence="7">
    <location>
        <begin position="28"/>
        <end position="280"/>
    </location>
</feature>
<feature type="transmembrane region" description="Helical" evidence="6">
    <location>
        <begin position="255"/>
        <end position="275"/>
    </location>
</feature>
<feature type="transmembrane region" description="Helical" evidence="6">
    <location>
        <begin position="211"/>
        <end position="235"/>
    </location>
</feature>
<reference evidence="8" key="1">
    <citation type="submission" date="2021-09" db="EMBL/GenBank/DDBJ databases">
        <title>A high-quality genome of the endoparasitic fungus Hirsutella rhossiliensis with a comparison of Hirsutella genomes reveals transposable elements contributing to genome size variation.</title>
        <authorList>
            <person name="Lin R."/>
            <person name="Jiao Y."/>
            <person name="Sun X."/>
            <person name="Ling J."/>
            <person name="Xie B."/>
            <person name="Cheng X."/>
        </authorList>
    </citation>
    <scope>NUCLEOTIDE SEQUENCE</scope>
    <source>
        <strain evidence="8">HR02</strain>
    </source>
</reference>
<feature type="transmembrane region" description="Helical" evidence="6">
    <location>
        <begin position="177"/>
        <end position="199"/>
    </location>
</feature>
<evidence type="ECO:0000256" key="3">
    <source>
        <dbReference type="ARBA" id="ARBA00022989"/>
    </source>
</evidence>
<dbReference type="EMBL" id="JAIZPD010000022">
    <property type="protein sequence ID" value="KAH0957153.1"/>
    <property type="molecule type" value="Genomic_DNA"/>
</dbReference>
<feature type="transmembrane region" description="Helical" evidence="6">
    <location>
        <begin position="127"/>
        <end position="149"/>
    </location>
</feature>
<evidence type="ECO:0000259" key="7">
    <source>
        <dbReference type="Pfam" id="PF20684"/>
    </source>
</evidence>
<dbReference type="OrthoDB" id="5283415at2759"/>
<keyword evidence="3 6" id="KW-1133">Transmembrane helix</keyword>
<evidence type="ECO:0000256" key="1">
    <source>
        <dbReference type="ARBA" id="ARBA00004141"/>
    </source>
</evidence>
<accession>A0A9P8SC18</accession>
<feature type="transmembrane region" description="Helical" evidence="6">
    <location>
        <begin position="90"/>
        <end position="115"/>
    </location>
</feature>
<name>A0A9P8SC18_9HYPO</name>
<evidence type="ECO:0000256" key="5">
    <source>
        <dbReference type="ARBA" id="ARBA00038359"/>
    </source>
</evidence>
<keyword evidence="2 6" id="KW-0812">Transmembrane</keyword>
<evidence type="ECO:0000313" key="9">
    <source>
        <dbReference type="Proteomes" id="UP000824596"/>
    </source>
</evidence>
<evidence type="ECO:0000256" key="4">
    <source>
        <dbReference type="ARBA" id="ARBA00023136"/>
    </source>
</evidence>
<proteinExistence type="inferred from homology"/>
<evidence type="ECO:0000256" key="6">
    <source>
        <dbReference type="SAM" id="Phobius"/>
    </source>
</evidence>
<protein>
    <submittedName>
        <fullName evidence="8">Integral membrane protein pth11</fullName>
    </submittedName>
</protein>